<sequence>MPVPAPDTATWWQQGIVYQIYPRSFQDTNGDGVGDLAGIVRRLDHVAALGADAVWISPIYPSPMKDFGYDVADYCGVDPLFGSLADFDALVAAARERGLKVLLDFVPSHTSDEHPWFRESRASRDSAKRDWYVWADPKPDGGPPNNWLSEFGGSAWSFDETTGQYWLHIYLREQPALNWRNPDVRAAMLDVMRFWFDRGVDGFRVDAVEHLVPAVALTDNPPDPDWRPGMQEARALHRAFTAHQPEVFDAARAMRAVAKEYAPERLLIGEAYGTLPEVMAYYGGEGLDGFQLPFNFQLIFAEWRADAIARMVDGYEAALPPGAWPNWVLGNHDRPRIAGRVGAAQARVAAMLLLTLRGTPTIYQGDELGMVDVPIPPEMVQDPMEKNAPGQGFGRDPVRTPIPWDESRNAGFTTGTPWLPIGGAPPASVQAMDDASMLALHRRLIALRRAEPALALGSYRTLSVEDDVIVFERVHGDRRLVVALNFANTPRPLAIAGEVLLSTHDGAHETGMLAANEGRILVG</sequence>
<evidence type="ECO:0000256" key="2">
    <source>
        <dbReference type="ARBA" id="ARBA00022801"/>
    </source>
</evidence>
<name>A0A917Q3N7_9HYPH</name>
<dbReference type="Pfam" id="PF00128">
    <property type="entry name" value="Alpha-amylase"/>
    <property type="match status" value="1"/>
</dbReference>
<proteinExistence type="inferred from homology"/>
<comment type="similarity">
    <text evidence="1">Belongs to the glycosyl hydrolase 13 family.</text>
</comment>
<comment type="caution">
    <text evidence="5">The sequence shown here is derived from an EMBL/GenBank/DDBJ whole genome shotgun (WGS) entry which is preliminary data.</text>
</comment>
<dbReference type="InterPro" id="IPR017853">
    <property type="entry name" value="GH"/>
</dbReference>
<dbReference type="Gene3D" id="2.60.40.1180">
    <property type="entry name" value="Golgi alpha-mannosidase II"/>
    <property type="match status" value="1"/>
</dbReference>
<dbReference type="PANTHER" id="PTHR10357">
    <property type="entry name" value="ALPHA-AMYLASE FAMILY MEMBER"/>
    <property type="match status" value="1"/>
</dbReference>
<keyword evidence="2" id="KW-0378">Hydrolase</keyword>
<evidence type="ECO:0000313" key="6">
    <source>
        <dbReference type="Proteomes" id="UP000600449"/>
    </source>
</evidence>
<dbReference type="CDD" id="cd11331">
    <property type="entry name" value="AmyAc_OligoGlu_like"/>
    <property type="match status" value="1"/>
</dbReference>
<dbReference type="EMBL" id="BMMF01000001">
    <property type="protein sequence ID" value="GGK19342.1"/>
    <property type="molecule type" value="Genomic_DNA"/>
</dbReference>
<gene>
    <name evidence="5" type="ORF">GCM10011322_02540</name>
</gene>
<evidence type="ECO:0000256" key="3">
    <source>
        <dbReference type="ARBA" id="ARBA00023295"/>
    </source>
</evidence>
<dbReference type="InterPro" id="IPR006047">
    <property type="entry name" value="GH13_cat_dom"/>
</dbReference>
<keyword evidence="6" id="KW-1185">Reference proteome</keyword>
<dbReference type="AlphaFoldDB" id="A0A917Q3N7"/>
<dbReference type="InterPro" id="IPR013780">
    <property type="entry name" value="Glyco_hydro_b"/>
</dbReference>
<dbReference type="GO" id="GO:0004556">
    <property type="term" value="F:alpha-amylase activity"/>
    <property type="evidence" value="ECO:0007669"/>
    <property type="project" value="TreeGrafter"/>
</dbReference>
<dbReference type="SUPFAM" id="SSF51011">
    <property type="entry name" value="Glycosyl hydrolase domain"/>
    <property type="match status" value="1"/>
</dbReference>
<evidence type="ECO:0000259" key="4">
    <source>
        <dbReference type="SMART" id="SM00642"/>
    </source>
</evidence>
<dbReference type="Gene3D" id="3.20.20.80">
    <property type="entry name" value="Glycosidases"/>
    <property type="match status" value="1"/>
</dbReference>
<dbReference type="Gene3D" id="3.90.400.10">
    <property type="entry name" value="Oligo-1,6-glucosidase, Domain 2"/>
    <property type="match status" value="1"/>
</dbReference>
<evidence type="ECO:0000256" key="1">
    <source>
        <dbReference type="ARBA" id="ARBA00008061"/>
    </source>
</evidence>
<reference evidence="5 6" key="1">
    <citation type="journal article" date="2014" name="Int. J. Syst. Evol. Microbiol.">
        <title>Complete genome sequence of Corynebacterium casei LMG S-19264T (=DSM 44701T), isolated from a smear-ripened cheese.</title>
        <authorList>
            <consortium name="US DOE Joint Genome Institute (JGI-PGF)"/>
            <person name="Walter F."/>
            <person name="Albersmeier A."/>
            <person name="Kalinowski J."/>
            <person name="Ruckert C."/>
        </authorList>
    </citation>
    <scope>NUCLEOTIDE SEQUENCE [LARGE SCALE GENOMIC DNA]</scope>
    <source>
        <strain evidence="5 6">CGMCC 1.9161</strain>
    </source>
</reference>
<dbReference type="Proteomes" id="UP000600449">
    <property type="component" value="Unassembled WGS sequence"/>
</dbReference>
<dbReference type="InterPro" id="IPR045857">
    <property type="entry name" value="O16G_dom_2"/>
</dbReference>
<dbReference type="SMART" id="SM00642">
    <property type="entry name" value="Aamy"/>
    <property type="match status" value="1"/>
</dbReference>
<dbReference type="PANTHER" id="PTHR10357:SF179">
    <property type="entry name" value="NEUTRAL AND BASIC AMINO ACID TRANSPORT PROTEIN RBAT"/>
    <property type="match status" value="1"/>
</dbReference>
<dbReference type="GO" id="GO:0009313">
    <property type="term" value="P:oligosaccharide catabolic process"/>
    <property type="evidence" value="ECO:0007669"/>
    <property type="project" value="TreeGrafter"/>
</dbReference>
<feature type="domain" description="Glycosyl hydrolase family 13 catalytic" evidence="4">
    <location>
        <begin position="19"/>
        <end position="399"/>
    </location>
</feature>
<dbReference type="RefSeq" id="WP_188908659.1">
    <property type="nucleotide sequence ID" value="NZ_BMMF01000001.1"/>
</dbReference>
<keyword evidence="3" id="KW-0326">Glycosidase</keyword>
<accession>A0A917Q3N7</accession>
<protein>
    <submittedName>
        <fullName evidence="5">Alpha-amylase</fullName>
    </submittedName>
</protein>
<evidence type="ECO:0000313" key="5">
    <source>
        <dbReference type="EMBL" id="GGK19342.1"/>
    </source>
</evidence>
<dbReference type="FunFam" id="3.90.400.10:FF:000002">
    <property type="entry name" value="Sucrose isomerase"/>
    <property type="match status" value="1"/>
</dbReference>
<organism evidence="5 6">
    <name type="scientific">Salinarimonas ramus</name>
    <dbReference type="NCBI Taxonomy" id="690164"/>
    <lineage>
        <taxon>Bacteria</taxon>
        <taxon>Pseudomonadati</taxon>
        <taxon>Pseudomonadota</taxon>
        <taxon>Alphaproteobacteria</taxon>
        <taxon>Hyphomicrobiales</taxon>
        <taxon>Salinarimonadaceae</taxon>
        <taxon>Salinarimonas</taxon>
    </lineage>
</organism>
<dbReference type="SUPFAM" id="SSF51445">
    <property type="entry name" value="(Trans)glycosidases"/>
    <property type="match status" value="1"/>
</dbReference>